<comment type="similarity">
    <text evidence="1">Belongs to the LysR transcriptional regulatory family.</text>
</comment>
<sequence>MDIDHFKTFNQVVISGSFTKAAQALFLSQPAISMQIQALESYLKVSLFDRSRRQISLTKEGEVLFEYTQRIFHLFDEVQSVFQDISKLQVGRLTIGATGVMGTYYLTRFIQRFHERFPGIELEILTGNSHHIAELVASGEVEIGFAGRSVIRSPLQQVFLHRENYKVVVGKHSPLAACAGRDMSPDELLQSPFIMREKGTRIRAKINSWFKRHSANTAPQNRVTLSNLEATKRLIGSGYGVTVIPHLAISDELNSGELVELHVKGFNLAVDYYLVYQGEHSLSRAALGFISLLYDDTPDNEWGSFPELLENIFHNHR</sequence>
<dbReference type="SUPFAM" id="SSF46785">
    <property type="entry name" value="Winged helix' DNA-binding domain"/>
    <property type="match status" value="1"/>
</dbReference>
<dbReference type="Gene3D" id="3.40.190.290">
    <property type="match status" value="1"/>
</dbReference>
<evidence type="ECO:0000313" key="7">
    <source>
        <dbReference type="Proteomes" id="UP000237003"/>
    </source>
</evidence>
<dbReference type="PRINTS" id="PR00039">
    <property type="entry name" value="HTHLYSR"/>
</dbReference>
<gene>
    <name evidence="6" type="ORF">C3430_15940</name>
</gene>
<feature type="domain" description="HTH lysR-type" evidence="5">
    <location>
        <begin position="1"/>
        <end position="58"/>
    </location>
</feature>
<evidence type="ECO:0000256" key="2">
    <source>
        <dbReference type="ARBA" id="ARBA00023015"/>
    </source>
</evidence>
<accession>A0A2S4RWD4</accession>
<evidence type="ECO:0000313" key="6">
    <source>
        <dbReference type="EMBL" id="POU64662.1"/>
    </source>
</evidence>
<organism evidence="6 7">
    <name type="scientific">Citrobacter amalonaticus</name>
    <dbReference type="NCBI Taxonomy" id="35703"/>
    <lineage>
        <taxon>Bacteria</taxon>
        <taxon>Pseudomonadati</taxon>
        <taxon>Pseudomonadota</taxon>
        <taxon>Gammaproteobacteria</taxon>
        <taxon>Enterobacterales</taxon>
        <taxon>Enterobacteriaceae</taxon>
        <taxon>Citrobacter</taxon>
    </lineage>
</organism>
<evidence type="ECO:0000256" key="1">
    <source>
        <dbReference type="ARBA" id="ARBA00009437"/>
    </source>
</evidence>
<dbReference type="InterPro" id="IPR036390">
    <property type="entry name" value="WH_DNA-bd_sf"/>
</dbReference>
<dbReference type="InterPro" id="IPR005119">
    <property type="entry name" value="LysR_subst-bd"/>
</dbReference>
<dbReference type="GO" id="GO:0003700">
    <property type="term" value="F:DNA-binding transcription factor activity"/>
    <property type="evidence" value="ECO:0007669"/>
    <property type="project" value="InterPro"/>
</dbReference>
<proteinExistence type="inferred from homology"/>
<name>A0A2S4RWD4_CITAM</name>
<dbReference type="SUPFAM" id="SSF53850">
    <property type="entry name" value="Periplasmic binding protein-like II"/>
    <property type="match status" value="1"/>
</dbReference>
<reference evidence="6 7" key="1">
    <citation type="submission" date="2018-01" db="EMBL/GenBank/DDBJ databases">
        <title>Complete genome sequences of 14 Citrobacter spp. isolated from plant in Canada.</title>
        <authorList>
            <person name="Bhandare S.G."/>
            <person name="Colavecchio A."/>
            <person name="Jeukens J."/>
            <person name="Emond-Rheault J.-G."/>
            <person name="Freschi L."/>
            <person name="Hamel J."/>
            <person name="Kukavica-Ibrulj I."/>
            <person name="Levesque R."/>
            <person name="Goodridge L."/>
        </authorList>
    </citation>
    <scope>NUCLEOTIDE SEQUENCE [LARGE SCALE GENOMIC DNA]</scope>
    <source>
        <strain evidence="6 7">S1285</strain>
    </source>
</reference>
<dbReference type="InterPro" id="IPR036388">
    <property type="entry name" value="WH-like_DNA-bd_sf"/>
</dbReference>
<protein>
    <submittedName>
        <fullName evidence="6">LysR family transcriptional regulator</fullName>
    </submittedName>
</protein>
<evidence type="ECO:0000256" key="3">
    <source>
        <dbReference type="ARBA" id="ARBA00023125"/>
    </source>
</evidence>
<dbReference type="Gene3D" id="1.10.10.10">
    <property type="entry name" value="Winged helix-like DNA-binding domain superfamily/Winged helix DNA-binding domain"/>
    <property type="match status" value="1"/>
</dbReference>
<dbReference type="PROSITE" id="PS50931">
    <property type="entry name" value="HTH_LYSR"/>
    <property type="match status" value="1"/>
</dbReference>
<dbReference type="Pfam" id="PF03466">
    <property type="entry name" value="LysR_substrate"/>
    <property type="match status" value="1"/>
</dbReference>
<dbReference type="PANTHER" id="PTHR30126:SF40">
    <property type="entry name" value="HTH-TYPE TRANSCRIPTIONAL REGULATOR GLTR"/>
    <property type="match status" value="1"/>
</dbReference>
<dbReference type="Pfam" id="PF00126">
    <property type="entry name" value="HTH_1"/>
    <property type="match status" value="1"/>
</dbReference>
<keyword evidence="4" id="KW-0804">Transcription</keyword>
<comment type="caution">
    <text evidence="6">The sequence shown here is derived from an EMBL/GenBank/DDBJ whole genome shotgun (WGS) entry which is preliminary data.</text>
</comment>
<dbReference type="InterPro" id="IPR000847">
    <property type="entry name" value="LysR_HTH_N"/>
</dbReference>
<dbReference type="PANTHER" id="PTHR30126">
    <property type="entry name" value="HTH-TYPE TRANSCRIPTIONAL REGULATOR"/>
    <property type="match status" value="1"/>
</dbReference>
<evidence type="ECO:0000256" key="4">
    <source>
        <dbReference type="ARBA" id="ARBA00023163"/>
    </source>
</evidence>
<dbReference type="RefSeq" id="WP_103777292.1">
    <property type="nucleotide sequence ID" value="NZ_PQLX01000005.1"/>
</dbReference>
<dbReference type="Proteomes" id="UP000237003">
    <property type="component" value="Unassembled WGS sequence"/>
</dbReference>
<evidence type="ECO:0000259" key="5">
    <source>
        <dbReference type="PROSITE" id="PS50931"/>
    </source>
</evidence>
<dbReference type="AlphaFoldDB" id="A0A2S4RWD4"/>
<dbReference type="OrthoDB" id="646694at2"/>
<keyword evidence="2" id="KW-0805">Transcription regulation</keyword>
<keyword evidence="3" id="KW-0238">DNA-binding</keyword>
<dbReference type="EMBL" id="PQLX01000005">
    <property type="protein sequence ID" value="POU64662.1"/>
    <property type="molecule type" value="Genomic_DNA"/>
</dbReference>
<dbReference type="FunFam" id="1.10.10.10:FF:000001">
    <property type="entry name" value="LysR family transcriptional regulator"/>
    <property type="match status" value="1"/>
</dbReference>
<dbReference type="GO" id="GO:0000976">
    <property type="term" value="F:transcription cis-regulatory region binding"/>
    <property type="evidence" value="ECO:0007669"/>
    <property type="project" value="TreeGrafter"/>
</dbReference>